<dbReference type="RefSeq" id="WP_280139875.1">
    <property type="nucleotide sequence ID" value="NZ_FORF01000018.1"/>
</dbReference>
<reference evidence="2" key="1">
    <citation type="submission" date="2016-10" db="EMBL/GenBank/DDBJ databases">
        <authorList>
            <person name="Varghese N."/>
            <person name="Submissions S."/>
        </authorList>
    </citation>
    <scope>NUCLEOTIDE SEQUENCE [LARGE SCALE GENOMIC DNA]</scope>
    <source>
        <strain evidence="2">DSM 21857</strain>
    </source>
</reference>
<evidence type="ECO:0000313" key="1">
    <source>
        <dbReference type="EMBL" id="SFJ41208.1"/>
    </source>
</evidence>
<protein>
    <submittedName>
        <fullName evidence="1">Uncharacterized protein</fullName>
    </submittedName>
</protein>
<keyword evidence="2" id="KW-1185">Reference proteome</keyword>
<proteinExistence type="predicted"/>
<accession>A0A1I3R4D4</accession>
<dbReference type="EMBL" id="FORF01000018">
    <property type="protein sequence ID" value="SFJ41208.1"/>
    <property type="molecule type" value="Genomic_DNA"/>
</dbReference>
<dbReference type="AlphaFoldDB" id="A0A1I3R4D4"/>
<dbReference type="Proteomes" id="UP000242763">
    <property type="component" value="Unassembled WGS sequence"/>
</dbReference>
<evidence type="ECO:0000313" key="2">
    <source>
        <dbReference type="Proteomes" id="UP000242763"/>
    </source>
</evidence>
<name>A0A1I3R4D4_9HYPH</name>
<gene>
    <name evidence="1" type="ORF">SAMN03080618_02876</name>
</gene>
<organism evidence="1 2">
    <name type="scientific">Aquamicrobium aerolatum DSM 21857</name>
    <dbReference type="NCBI Taxonomy" id="1121003"/>
    <lineage>
        <taxon>Bacteria</taxon>
        <taxon>Pseudomonadati</taxon>
        <taxon>Pseudomonadota</taxon>
        <taxon>Alphaproteobacteria</taxon>
        <taxon>Hyphomicrobiales</taxon>
        <taxon>Phyllobacteriaceae</taxon>
        <taxon>Aerobium</taxon>
    </lineage>
</organism>
<sequence>MPSSIPKLDEIYTLIAIELRLGWDVACGLLGHIELKVHIILMA</sequence>